<dbReference type="RefSeq" id="WP_101334134.1">
    <property type="nucleotide sequence ID" value="NZ_PJNI01000005.1"/>
</dbReference>
<dbReference type="SMART" id="SM00861">
    <property type="entry name" value="Transket_pyr"/>
    <property type="match status" value="1"/>
</dbReference>
<proteinExistence type="predicted"/>
<comment type="cofactor">
    <cofactor evidence="1">
        <name>thiamine diphosphate</name>
        <dbReference type="ChEBI" id="CHEBI:58937"/>
    </cofactor>
</comment>
<dbReference type="FunFam" id="3.40.50.970:FF:000001">
    <property type="entry name" value="Pyruvate dehydrogenase E1 beta subunit"/>
    <property type="match status" value="1"/>
</dbReference>
<comment type="caution">
    <text evidence="6">The sequence shown here is derived from an EMBL/GenBank/DDBJ whole genome shotgun (WGS) entry which is preliminary data.</text>
</comment>
<accession>A0A2I0R3L9</accession>
<dbReference type="AlphaFoldDB" id="A0A2I0R3L9"/>
<comment type="function">
    <text evidence="2">E1 component of the 2-oxoglutarate dehydrogenase (OGDH) complex which catalyzes the decarboxylation of 2-oxoglutarate, the first step in the conversion of 2-oxoglutarate to succinyl-CoA and CO(2).</text>
</comment>
<dbReference type="OrthoDB" id="9771835at2"/>
<evidence type="ECO:0000256" key="2">
    <source>
        <dbReference type="ARBA" id="ARBA00003906"/>
    </source>
</evidence>
<dbReference type="SUPFAM" id="SSF52518">
    <property type="entry name" value="Thiamin diphosphate-binding fold (THDP-binding)"/>
    <property type="match status" value="2"/>
</dbReference>
<keyword evidence="4" id="KW-0786">Thiamine pyrophosphate</keyword>
<dbReference type="SUPFAM" id="SSF52922">
    <property type="entry name" value="TK C-terminal domain-like"/>
    <property type="match status" value="1"/>
</dbReference>
<dbReference type="CDD" id="cd07036">
    <property type="entry name" value="TPP_PYR_E1-PDHc-beta_like"/>
    <property type="match status" value="1"/>
</dbReference>
<dbReference type="Proteomes" id="UP000236654">
    <property type="component" value="Unassembled WGS sequence"/>
</dbReference>
<dbReference type="CDD" id="cd02000">
    <property type="entry name" value="TPP_E1_PDC_ADC_BCADC"/>
    <property type="match status" value="1"/>
</dbReference>
<gene>
    <name evidence="6" type="ORF">CW751_06205</name>
</gene>
<evidence type="ECO:0000313" key="6">
    <source>
        <dbReference type="EMBL" id="PKR81174.1"/>
    </source>
</evidence>
<dbReference type="GO" id="GO:0016624">
    <property type="term" value="F:oxidoreductase activity, acting on the aldehyde or oxo group of donors, disulfide as acceptor"/>
    <property type="evidence" value="ECO:0007669"/>
    <property type="project" value="InterPro"/>
</dbReference>
<dbReference type="Pfam" id="PF02779">
    <property type="entry name" value="Transket_pyr"/>
    <property type="match status" value="1"/>
</dbReference>
<evidence type="ECO:0000256" key="1">
    <source>
        <dbReference type="ARBA" id="ARBA00001964"/>
    </source>
</evidence>
<organism evidence="6 7">
    <name type="scientific">Brumimicrobium salinarum</name>
    <dbReference type="NCBI Taxonomy" id="2058658"/>
    <lineage>
        <taxon>Bacteria</taxon>
        <taxon>Pseudomonadati</taxon>
        <taxon>Bacteroidota</taxon>
        <taxon>Flavobacteriia</taxon>
        <taxon>Flavobacteriales</taxon>
        <taxon>Crocinitomicaceae</taxon>
        <taxon>Brumimicrobium</taxon>
    </lineage>
</organism>
<evidence type="ECO:0000313" key="7">
    <source>
        <dbReference type="Proteomes" id="UP000236654"/>
    </source>
</evidence>
<dbReference type="Gene3D" id="3.40.50.920">
    <property type="match status" value="1"/>
</dbReference>
<name>A0A2I0R3L9_9FLAO</name>
<sequence>METLTQRYINYDRSNFSDDELVKIYKRILKPRLIEEKMLILLRQGKISKWFSGWGQEAISVGTTYAMEKDEVILPMHRNLGVFTTRDIPLERLFAQFQGKMSGFTKGRDRSFHFGTMDYNIVGMISHLGPQLGIADGIALSSIIKKEKKATLVFSGDGGASEGDFHEALNVAAVWQLPTIFTVENNQWGLSTPSNEQFRCKQFVDKGIGYGMDAYQVDGNNILEVITSVKQISDSIRERPRPFLLECLTFRMRGHEEASGTKYYPEGIQEEWNKKDPVVNFELFLKEEGLLTDEMIAEFSKEIKAEIQNGLDVAGAEDNITPDTDTEIKDLFAEHDQEVVMPASQNKSEKRLVDAVSDGLRQSMERYPELVLMGQDIADYGGVFKVTEGFVEQFGKERVRNTPLCESAIIGAGLGLSIAGMKAMVEMQFSDFVTVGFNQIVNNLAKLHWRWGQNADVVVRMPTGAGVAAGPFHSQSTEAWFFHVPGLKIVYPAFPGDAKGLLAAAIEDPNPVLFFEHKFLYRSLKEEVYDDYYTTELGKAAVLKEGNDVTIVSYGLGVHWALETLENDTSISADLIDLRTLAPLDMETVIESVQKTGKVIVLHEDVEIGGIGAELVTQINEACFEYLDAPVRRVASLNTPVPFDAELEKNFLANSRFEAVLKELLAY</sequence>
<dbReference type="InterPro" id="IPR009014">
    <property type="entry name" value="Transketo_C/PFOR_II"/>
</dbReference>
<dbReference type="InterPro" id="IPR033248">
    <property type="entry name" value="Transketolase_C"/>
</dbReference>
<dbReference type="FunFam" id="3.40.50.920:FF:000001">
    <property type="entry name" value="Pyruvate dehydrogenase E1 beta subunit"/>
    <property type="match status" value="1"/>
</dbReference>
<reference evidence="6 7" key="1">
    <citation type="submission" date="2017-12" db="EMBL/GenBank/DDBJ databases">
        <title>The draft genome sequence of Brumimicrobium saltpan LHR20.</title>
        <authorList>
            <person name="Do Z.-J."/>
            <person name="Luo H.-R."/>
        </authorList>
    </citation>
    <scope>NUCLEOTIDE SEQUENCE [LARGE SCALE GENOMIC DNA]</scope>
    <source>
        <strain evidence="6 7">LHR20</strain>
    </source>
</reference>
<protein>
    <submittedName>
        <fullName evidence="6">Dehydrogenase</fullName>
    </submittedName>
</protein>
<evidence type="ECO:0000259" key="5">
    <source>
        <dbReference type="SMART" id="SM00861"/>
    </source>
</evidence>
<dbReference type="InterPro" id="IPR005475">
    <property type="entry name" value="Transketolase-like_Pyr-bd"/>
</dbReference>
<dbReference type="InterPro" id="IPR001017">
    <property type="entry name" value="DH_E1"/>
</dbReference>
<dbReference type="PANTHER" id="PTHR43257">
    <property type="entry name" value="PYRUVATE DEHYDROGENASE E1 COMPONENT BETA SUBUNIT"/>
    <property type="match status" value="1"/>
</dbReference>
<evidence type="ECO:0000256" key="3">
    <source>
        <dbReference type="ARBA" id="ARBA00023002"/>
    </source>
</evidence>
<dbReference type="Pfam" id="PF02780">
    <property type="entry name" value="Transketolase_C"/>
    <property type="match status" value="1"/>
</dbReference>
<dbReference type="EMBL" id="PJNI01000005">
    <property type="protein sequence ID" value="PKR81174.1"/>
    <property type="molecule type" value="Genomic_DNA"/>
</dbReference>
<keyword evidence="7" id="KW-1185">Reference proteome</keyword>
<keyword evidence="3" id="KW-0560">Oxidoreductase</keyword>
<evidence type="ECO:0000256" key="4">
    <source>
        <dbReference type="ARBA" id="ARBA00023052"/>
    </source>
</evidence>
<feature type="domain" description="Transketolase-like pyrimidine-binding" evidence="5">
    <location>
        <begin position="350"/>
        <end position="523"/>
    </location>
</feature>
<dbReference type="Pfam" id="PF00676">
    <property type="entry name" value="E1_dh"/>
    <property type="match status" value="1"/>
</dbReference>
<dbReference type="PANTHER" id="PTHR43257:SF2">
    <property type="entry name" value="PYRUVATE DEHYDROGENASE E1 COMPONENT SUBUNIT BETA"/>
    <property type="match status" value="1"/>
</dbReference>
<dbReference type="Gene3D" id="3.40.50.970">
    <property type="match status" value="2"/>
</dbReference>
<dbReference type="InterPro" id="IPR029061">
    <property type="entry name" value="THDP-binding"/>
</dbReference>